<evidence type="ECO:0000313" key="1">
    <source>
        <dbReference type="EMBL" id="MCZ8532998.1"/>
    </source>
</evidence>
<name>A0A9X3RAA5_9BACI</name>
<evidence type="ECO:0000313" key="2">
    <source>
        <dbReference type="Proteomes" id="UP001152172"/>
    </source>
</evidence>
<accession>A0A9X3RAA5</accession>
<dbReference type="EMBL" id="JAMKBI010000003">
    <property type="protein sequence ID" value="MCZ8532998.1"/>
    <property type="molecule type" value="Genomic_DNA"/>
</dbReference>
<proteinExistence type="predicted"/>
<keyword evidence="2" id="KW-1185">Reference proteome</keyword>
<comment type="caution">
    <text evidence="1">The sequence shown here is derived from an EMBL/GenBank/DDBJ whole genome shotgun (WGS) entry which is preliminary data.</text>
</comment>
<protein>
    <submittedName>
        <fullName evidence="1">DUF2642 domain-containing protein</fullName>
    </submittedName>
</protein>
<dbReference type="RefSeq" id="WP_269921452.1">
    <property type="nucleotide sequence ID" value="NZ_JAMKBI010000003.1"/>
</dbReference>
<organism evidence="1 2">
    <name type="scientific">Psychrobacillus psychrodurans</name>
    <dbReference type="NCBI Taxonomy" id="126157"/>
    <lineage>
        <taxon>Bacteria</taxon>
        <taxon>Bacillati</taxon>
        <taxon>Bacillota</taxon>
        <taxon>Bacilli</taxon>
        <taxon>Bacillales</taxon>
        <taxon>Bacillaceae</taxon>
        <taxon>Psychrobacillus</taxon>
    </lineage>
</organism>
<gene>
    <name evidence="1" type="ORF">M9R61_06475</name>
</gene>
<dbReference type="AlphaFoldDB" id="A0A9X3RAA5"/>
<sequence length="224" mass="25783">MNKIIQSLIKEFVQIEVSGKKILKGTLIDVGTDLLVIFNGTDYMYIPIIHIQRFCSIQKNDFDTFLPTESYSIKTGENNQDLSLEATLKQAEGKNSEIYLTDDQPLHGCIIQIMKDYFEFYSPVYKTMYISKKHLKWLIPYTTNEGSYGLNNNYSKLKANGTHVNTFKTRIEQFIGKMIVFNIGGSKSHIGKIKNVEEQVIELEKARATKDYLNIDHIKTIHEV</sequence>
<dbReference type="Proteomes" id="UP001152172">
    <property type="component" value="Unassembled WGS sequence"/>
</dbReference>
<reference evidence="1" key="1">
    <citation type="submission" date="2022-05" db="EMBL/GenBank/DDBJ databases">
        <authorList>
            <person name="Colautti A."/>
            <person name="Iacumin L."/>
        </authorList>
    </citation>
    <scope>NUCLEOTIDE SEQUENCE</scope>
    <source>
        <strain evidence="1">DSM 30747</strain>
    </source>
</reference>